<keyword evidence="3" id="KW-1185">Reference proteome</keyword>
<comment type="caution">
    <text evidence="2">The sequence shown here is derived from an EMBL/GenBank/DDBJ whole genome shotgun (WGS) entry which is preliminary data.</text>
</comment>
<reference evidence="2" key="1">
    <citation type="submission" date="2022-01" db="EMBL/GenBank/DDBJ databases">
        <authorList>
            <person name="Jo J.-H."/>
            <person name="Im W.-T."/>
        </authorList>
    </citation>
    <scope>NUCLEOTIDE SEQUENCE</scope>
    <source>
        <strain evidence="2">XY25</strain>
    </source>
</reference>
<evidence type="ECO:0000313" key="3">
    <source>
        <dbReference type="Proteomes" id="UP001165384"/>
    </source>
</evidence>
<protein>
    <submittedName>
        <fullName evidence="2">Uncharacterized protein</fullName>
    </submittedName>
</protein>
<accession>A0ABS9K677</accession>
<name>A0ABS9K677_9RHOO</name>
<feature type="transmembrane region" description="Helical" evidence="1">
    <location>
        <begin position="21"/>
        <end position="37"/>
    </location>
</feature>
<dbReference type="Proteomes" id="UP001165384">
    <property type="component" value="Unassembled WGS sequence"/>
</dbReference>
<proteinExistence type="predicted"/>
<keyword evidence="1" id="KW-1133">Transmembrane helix</keyword>
<keyword evidence="1" id="KW-0812">Transmembrane</keyword>
<feature type="transmembrane region" description="Helical" evidence="1">
    <location>
        <begin position="57"/>
        <end position="74"/>
    </location>
</feature>
<sequence length="99" mass="11003">MSRTPGKTPVLHPALNLPWHVYLLLAEAIFMIFKWVLPSLCTAELCVRPHALDWSAMAWVFSGLFLLFAAAHLATRKRDAGNAAAGRPRLRGLFRIAGH</sequence>
<dbReference type="EMBL" id="JAKLTN010000004">
    <property type="protein sequence ID" value="MCG2578685.1"/>
    <property type="molecule type" value="Genomic_DNA"/>
</dbReference>
<dbReference type="RefSeq" id="WP_275712075.1">
    <property type="nucleotide sequence ID" value="NZ_JAKLTN010000004.1"/>
</dbReference>
<evidence type="ECO:0000256" key="1">
    <source>
        <dbReference type="SAM" id="Phobius"/>
    </source>
</evidence>
<gene>
    <name evidence="2" type="ORF">LZ012_16930</name>
</gene>
<keyword evidence="1" id="KW-0472">Membrane</keyword>
<organism evidence="2 3">
    <name type="scientific">Dechloromonas hankyongensis</name>
    <dbReference type="NCBI Taxonomy" id="2908002"/>
    <lineage>
        <taxon>Bacteria</taxon>
        <taxon>Pseudomonadati</taxon>
        <taxon>Pseudomonadota</taxon>
        <taxon>Betaproteobacteria</taxon>
        <taxon>Rhodocyclales</taxon>
        <taxon>Azonexaceae</taxon>
        <taxon>Dechloromonas</taxon>
    </lineage>
</organism>
<evidence type="ECO:0000313" key="2">
    <source>
        <dbReference type="EMBL" id="MCG2578685.1"/>
    </source>
</evidence>